<reference evidence="10 11" key="1">
    <citation type="submission" date="2019-08" db="EMBL/GenBank/DDBJ databases">
        <title>Pelomicrobium methylotrophicum gen. nov., sp. nov. a moderately thermophilic, facultatively anaerobic, lithoautotrophic and methylotrophic bacterium isolated from a terrestrial mud volcano.</title>
        <authorList>
            <person name="Slobodkina G.B."/>
            <person name="Merkel A.Y."/>
            <person name="Slobodkin A.I."/>
        </authorList>
    </citation>
    <scope>NUCLEOTIDE SEQUENCE [LARGE SCALE GENOMIC DNA]</scope>
    <source>
        <strain evidence="10 11">SM250</strain>
    </source>
</reference>
<keyword evidence="4 8" id="KW-0808">Transferase</keyword>
<dbReference type="InterPro" id="IPR050161">
    <property type="entry name" value="Siro_Cobalamin_biosynth"/>
</dbReference>
<keyword evidence="5" id="KW-0949">S-adenosyl-L-methionine</keyword>
<dbReference type="Gene3D" id="3.40.1010.10">
    <property type="entry name" value="Cobalt-precorrin-4 Transmethylase, Domain 1"/>
    <property type="match status" value="1"/>
</dbReference>
<dbReference type="UniPathway" id="UPA00262">
    <property type="reaction ID" value="UER00211"/>
</dbReference>
<keyword evidence="6" id="KW-0627">Porphyrin biosynthesis</keyword>
<dbReference type="Proteomes" id="UP000321201">
    <property type="component" value="Unassembled WGS sequence"/>
</dbReference>
<dbReference type="EMBL" id="VPFL01000008">
    <property type="protein sequence ID" value="TXF12046.1"/>
    <property type="molecule type" value="Genomic_DNA"/>
</dbReference>
<dbReference type="PROSITE" id="PS00840">
    <property type="entry name" value="SUMT_2"/>
    <property type="match status" value="1"/>
</dbReference>
<keyword evidence="3 8" id="KW-0489">Methyltransferase</keyword>
<dbReference type="InterPro" id="IPR014777">
    <property type="entry name" value="4pyrrole_Mease_sub1"/>
</dbReference>
<evidence type="ECO:0000256" key="1">
    <source>
        <dbReference type="ARBA" id="ARBA00005879"/>
    </source>
</evidence>
<evidence type="ECO:0000259" key="9">
    <source>
        <dbReference type="Pfam" id="PF00590"/>
    </source>
</evidence>
<dbReference type="CDD" id="cd11642">
    <property type="entry name" value="SUMT"/>
    <property type="match status" value="1"/>
</dbReference>
<gene>
    <name evidence="10" type="primary">cobA</name>
    <name evidence="10" type="ORF">FR698_07290</name>
</gene>
<dbReference type="Gene3D" id="3.30.950.10">
    <property type="entry name" value="Methyltransferase, Cobalt-precorrin-4 Transmethylase, Domain 2"/>
    <property type="match status" value="1"/>
</dbReference>
<evidence type="ECO:0000256" key="8">
    <source>
        <dbReference type="RuleBase" id="RU003960"/>
    </source>
</evidence>
<dbReference type="InterPro" id="IPR000878">
    <property type="entry name" value="4pyrrol_Mease"/>
</dbReference>
<feature type="domain" description="Tetrapyrrole methylase" evidence="9">
    <location>
        <begin position="9"/>
        <end position="218"/>
    </location>
</feature>
<evidence type="ECO:0000256" key="4">
    <source>
        <dbReference type="ARBA" id="ARBA00022679"/>
    </source>
</evidence>
<dbReference type="GO" id="GO:0032259">
    <property type="term" value="P:methylation"/>
    <property type="evidence" value="ECO:0007669"/>
    <property type="project" value="UniProtKB-KW"/>
</dbReference>
<dbReference type="InterPro" id="IPR014776">
    <property type="entry name" value="4pyrrole_Mease_sub2"/>
</dbReference>
<dbReference type="PANTHER" id="PTHR45790:SF3">
    <property type="entry name" value="S-ADENOSYL-L-METHIONINE-DEPENDENT UROPORPHYRINOGEN III METHYLTRANSFERASE, CHLOROPLASTIC"/>
    <property type="match status" value="1"/>
</dbReference>
<dbReference type="NCBIfam" id="TIGR01469">
    <property type="entry name" value="cobA_cysG_Cterm"/>
    <property type="match status" value="1"/>
</dbReference>
<name>A0A5C7EL11_9PROT</name>
<organism evidence="10 11">
    <name type="scientific">Pelomicrobium methylotrophicum</name>
    <dbReference type="NCBI Taxonomy" id="2602750"/>
    <lineage>
        <taxon>Bacteria</taxon>
        <taxon>Pseudomonadati</taxon>
        <taxon>Pseudomonadota</taxon>
        <taxon>Hydrogenophilia</taxon>
        <taxon>Hydrogenophilia incertae sedis</taxon>
        <taxon>Pelomicrobium</taxon>
    </lineage>
</organism>
<comment type="similarity">
    <text evidence="1 8">Belongs to the precorrin methyltransferase family.</text>
</comment>
<evidence type="ECO:0000256" key="5">
    <source>
        <dbReference type="ARBA" id="ARBA00022691"/>
    </source>
</evidence>
<evidence type="ECO:0000313" key="10">
    <source>
        <dbReference type="EMBL" id="TXF12046.1"/>
    </source>
</evidence>
<dbReference type="PROSITE" id="PS00839">
    <property type="entry name" value="SUMT_1"/>
    <property type="match status" value="1"/>
</dbReference>
<dbReference type="SUPFAM" id="SSF53790">
    <property type="entry name" value="Tetrapyrrole methylase"/>
    <property type="match status" value="1"/>
</dbReference>
<protein>
    <recommendedName>
        <fullName evidence="2">uroporphyrinogen-III C-methyltransferase</fullName>
        <ecNumber evidence="2">2.1.1.107</ecNumber>
    </recommendedName>
</protein>
<evidence type="ECO:0000256" key="3">
    <source>
        <dbReference type="ARBA" id="ARBA00022603"/>
    </source>
</evidence>
<dbReference type="PANTHER" id="PTHR45790">
    <property type="entry name" value="SIROHEME SYNTHASE-RELATED"/>
    <property type="match status" value="1"/>
</dbReference>
<dbReference type="AlphaFoldDB" id="A0A5C7EL11"/>
<dbReference type="GO" id="GO:0019354">
    <property type="term" value="P:siroheme biosynthetic process"/>
    <property type="evidence" value="ECO:0007669"/>
    <property type="project" value="UniProtKB-UniPathway"/>
</dbReference>
<dbReference type="InterPro" id="IPR003043">
    <property type="entry name" value="Uropor_MeTrfase_CS"/>
</dbReference>
<evidence type="ECO:0000256" key="6">
    <source>
        <dbReference type="ARBA" id="ARBA00023244"/>
    </source>
</evidence>
<evidence type="ECO:0000313" key="11">
    <source>
        <dbReference type="Proteomes" id="UP000321201"/>
    </source>
</evidence>
<evidence type="ECO:0000256" key="2">
    <source>
        <dbReference type="ARBA" id="ARBA00012162"/>
    </source>
</evidence>
<dbReference type="EC" id="2.1.1.107" evidence="2"/>
<evidence type="ECO:0000256" key="7">
    <source>
        <dbReference type="ARBA" id="ARBA00025705"/>
    </source>
</evidence>
<sequence>MSQETPSGKVYFVGAGPGAPDLITVRGARLLAQAHIVFHDALVHPDTLALATGAKKVSVGKRHGSPSVDQRFINRSLVEAARRHPIVVRLKGGDPSLFGRLQEEMDALQAARVPYEVVPGVTAATAAAAALGLSLTRRGTSRSVTFVTPRVGRDEAPADWATPAAAADTMAIYMGVGEAARVAATLIAGGVPPATPVAIVENASLESQRSVLTTLEALRKGIQLKPEGPALILAGRSVRALATEEAHRADPTPFRVLLP</sequence>
<dbReference type="Pfam" id="PF00590">
    <property type="entry name" value="TP_methylase"/>
    <property type="match status" value="1"/>
</dbReference>
<dbReference type="OrthoDB" id="9815856at2"/>
<dbReference type="RefSeq" id="WP_147799539.1">
    <property type="nucleotide sequence ID" value="NZ_VPFL01000008.1"/>
</dbReference>
<keyword evidence="11" id="KW-1185">Reference proteome</keyword>
<proteinExistence type="inferred from homology"/>
<comment type="caution">
    <text evidence="10">The sequence shown here is derived from an EMBL/GenBank/DDBJ whole genome shotgun (WGS) entry which is preliminary data.</text>
</comment>
<dbReference type="InParanoid" id="A0A5C7EL11"/>
<dbReference type="InterPro" id="IPR006366">
    <property type="entry name" value="CobA/CysG_C"/>
</dbReference>
<dbReference type="InterPro" id="IPR035996">
    <property type="entry name" value="4pyrrol_Methylase_sf"/>
</dbReference>
<dbReference type="GO" id="GO:0004851">
    <property type="term" value="F:uroporphyrin-III C-methyltransferase activity"/>
    <property type="evidence" value="ECO:0007669"/>
    <property type="project" value="UniProtKB-EC"/>
</dbReference>
<dbReference type="NCBIfam" id="NF004790">
    <property type="entry name" value="PRK06136.1"/>
    <property type="match status" value="1"/>
</dbReference>
<dbReference type="FunFam" id="3.40.1010.10:FF:000001">
    <property type="entry name" value="Siroheme synthase"/>
    <property type="match status" value="1"/>
</dbReference>
<accession>A0A5C7EL11</accession>
<comment type="pathway">
    <text evidence="7">Porphyrin-containing compound metabolism; siroheme biosynthesis; precorrin-2 from uroporphyrinogen III: step 1/1.</text>
</comment>